<dbReference type="GO" id="GO:0004180">
    <property type="term" value="F:carboxypeptidase activity"/>
    <property type="evidence" value="ECO:0007669"/>
    <property type="project" value="UniProtKB-KW"/>
</dbReference>
<evidence type="ECO:0000256" key="9">
    <source>
        <dbReference type="PIRNR" id="PIRNR032067"/>
    </source>
</evidence>
<evidence type="ECO:0000256" key="3">
    <source>
        <dbReference type="ARBA" id="ARBA00006534"/>
    </source>
</evidence>
<dbReference type="EMBL" id="JAHHHD010000001">
    <property type="protein sequence ID" value="MBW4657133.1"/>
    <property type="molecule type" value="Genomic_DNA"/>
</dbReference>
<dbReference type="Proteomes" id="UP000757435">
    <property type="component" value="Unassembled WGS sequence"/>
</dbReference>
<dbReference type="GO" id="GO:0008241">
    <property type="term" value="F:peptidyl-dipeptidase activity"/>
    <property type="evidence" value="ECO:0007669"/>
    <property type="project" value="UniProtKB-EC"/>
</dbReference>
<dbReference type="GO" id="GO:0006508">
    <property type="term" value="P:proteolysis"/>
    <property type="evidence" value="ECO:0007669"/>
    <property type="project" value="UniProtKB-KW"/>
</dbReference>
<comment type="caution">
    <text evidence="11">The sequence shown here is derived from an EMBL/GenBank/DDBJ whole genome shotgun (WGS) entry which is preliminary data.</text>
</comment>
<comment type="similarity">
    <text evidence="3 9">Belongs to the peptidase S51 family.</text>
</comment>
<organism evidence="11 12">
    <name type="scientific">Drouetiella hepatica Uher 2000/2452</name>
    <dbReference type="NCBI Taxonomy" id="904376"/>
    <lineage>
        <taxon>Bacteria</taxon>
        <taxon>Bacillati</taxon>
        <taxon>Cyanobacteriota</taxon>
        <taxon>Cyanophyceae</taxon>
        <taxon>Oculatellales</taxon>
        <taxon>Oculatellaceae</taxon>
        <taxon>Drouetiella</taxon>
    </lineage>
</organism>
<dbReference type="InterPro" id="IPR005320">
    <property type="entry name" value="Peptidase_S51"/>
</dbReference>
<reference evidence="11" key="2">
    <citation type="journal article" date="2022" name="Microbiol. Resour. Announc.">
        <title>Metagenome Sequencing to Explore Phylogenomics of Terrestrial Cyanobacteria.</title>
        <authorList>
            <person name="Ward R.D."/>
            <person name="Stajich J.E."/>
            <person name="Johansen J.R."/>
            <person name="Huntemann M."/>
            <person name="Clum A."/>
            <person name="Foster B."/>
            <person name="Foster B."/>
            <person name="Roux S."/>
            <person name="Palaniappan K."/>
            <person name="Varghese N."/>
            <person name="Mukherjee S."/>
            <person name="Reddy T.B.K."/>
            <person name="Daum C."/>
            <person name="Copeland A."/>
            <person name="Chen I.A."/>
            <person name="Ivanova N.N."/>
            <person name="Kyrpides N.C."/>
            <person name="Shapiro N."/>
            <person name="Eloe-Fadrosh E.A."/>
            <person name="Pietrasiak N."/>
        </authorList>
    </citation>
    <scope>NUCLEOTIDE SEQUENCE</scope>
    <source>
        <strain evidence="11">UHER 2000/2452</strain>
    </source>
</reference>
<evidence type="ECO:0000256" key="5">
    <source>
        <dbReference type="ARBA" id="ARBA00015719"/>
    </source>
</evidence>
<proteinExistence type="inferred from homology"/>
<dbReference type="PANTHER" id="PTHR36175:SF1">
    <property type="entry name" value="CYANOPHYCINASE"/>
    <property type="match status" value="1"/>
</dbReference>
<evidence type="ECO:0000256" key="1">
    <source>
        <dbReference type="ARBA" id="ARBA00001092"/>
    </source>
</evidence>
<accession>A0A951Q6B9</accession>
<evidence type="ECO:0000256" key="10">
    <source>
        <dbReference type="PIRSR" id="PIRSR032067-1"/>
    </source>
</evidence>
<evidence type="ECO:0000256" key="6">
    <source>
        <dbReference type="ARBA" id="ARBA00022670"/>
    </source>
</evidence>
<keyword evidence="6 9" id="KW-0645">Protease</keyword>
<evidence type="ECO:0000256" key="4">
    <source>
        <dbReference type="ARBA" id="ARBA00013115"/>
    </source>
</evidence>
<evidence type="ECO:0000256" key="2">
    <source>
        <dbReference type="ARBA" id="ARBA00002039"/>
    </source>
</evidence>
<dbReference type="GO" id="GO:0008236">
    <property type="term" value="F:serine-type peptidase activity"/>
    <property type="evidence" value="ECO:0007669"/>
    <property type="project" value="UniProtKB-KW"/>
</dbReference>
<feature type="active site" description="Charge relay system" evidence="10">
    <location>
        <position position="132"/>
    </location>
</feature>
<name>A0A951Q6B9_9CYAN</name>
<dbReference type="PANTHER" id="PTHR36175">
    <property type="entry name" value="CYANOPHYCINASE"/>
    <property type="match status" value="1"/>
</dbReference>
<dbReference type="EC" id="3.4.15.6" evidence="4 9"/>
<gene>
    <name evidence="11" type="ORF">KME15_00520</name>
</gene>
<evidence type="ECO:0000256" key="7">
    <source>
        <dbReference type="ARBA" id="ARBA00022801"/>
    </source>
</evidence>
<evidence type="ECO:0000313" key="11">
    <source>
        <dbReference type="EMBL" id="MBW4657133.1"/>
    </source>
</evidence>
<comment type="function">
    <text evidence="2 9">Exopeptidase that catalyzes the hydrolytic cleavage of multi-L-arginyl-poly-L-aspartic acid (cyanophycin; a water-insoluble reserve polymer) into aspartate-arginine dipeptides.</text>
</comment>
<comment type="catalytic activity">
    <reaction evidence="1 9">
        <text>[L-4-(L-arginin-2-N-yl)aspartate](n) + H2O = [L-4-(L-arginin-2-N-yl)aspartate](n-1) + L-4-(L-arginin-2-N-yl)aspartate</text>
        <dbReference type="Rhea" id="RHEA:12845"/>
        <dbReference type="Rhea" id="RHEA-COMP:13728"/>
        <dbReference type="Rhea" id="RHEA-COMP:13734"/>
        <dbReference type="ChEBI" id="CHEBI:15377"/>
        <dbReference type="ChEBI" id="CHEBI:137986"/>
        <dbReference type="ChEBI" id="CHEBI:137991"/>
        <dbReference type="EC" id="3.4.15.6"/>
    </reaction>
</comment>
<dbReference type="Pfam" id="PF03575">
    <property type="entry name" value="Peptidase_S51"/>
    <property type="match status" value="1"/>
</dbReference>
<dbReference type="InterPro" id="IPR029062">
    <property type="entry name" value="Class_I_gatase-like"/>
</dbReference>
<dbReference type="InterPro" id="IPR011811">
    <property type="entry name" value="Peptidase_S51_cyanophycinase"/>
</dbReference>
<evidence type="ECO:0000313" key="12">
    <source>
        <dbReference type="Proteomes" id="UP000757435"/>
    </source>
</evidence>
<dbReference type="Gene3D" id="3.40.50.880">
    <property type="match status" value="1"/>
</dbReference>
<keyword evidence="11" id="KW-0121">Carboxypeptidase</keyword>
<dbReference type="SUPFAM" id="SSF52317">
    <property type="entry name" value="Class I glutamine amidotransferase-like"/>
    <property type="match status" value="1"/>
</dbReference>
<keyword evidence="8 9" id="KW-0720">Serine protease</keyword>
<reference evidence="11" key="1">
    <citation type="submission" date="2021-05" db="EMBL/GenBank/DDBJ databases">
        <authorList>
            <person name="Pietrasiak N."/>
            <person name="Ward R."/>
            <person name="Stajich J.E."/>
            <person name="Kurbessoian T."/>
        </authorList>
    </citation>
    <scope>NUCLEOTIDE SEQUENCE</scope>
    <source>
        <strain evidence="11">UHER 2000/2452</strain>
    </source>
</reference>
<dbReference type="CDD" id="cd03145">
    <property type="entry name" value="GAT1_cyanophycinase"/>
    <property type="match status" value="1"/>
</dbReference>
<evidence type="ECO:0000256" key="8">
    <source>
        <dbReference type="ARBA" id="ARBA00022825"/>
    </source>
</evidence>
<feature type="active site" description="Charge relay system" evidence="10">
    <location>
        <position position="201"/>
    </location>
</feature>
<protein>
    <recommendedName>
        <fullName evidence="5 9">Cyanophycinase</fullName>
        <ecNumber evidence="4 9">3.4.15.6</ecNumber>
    </recommendedName>
</protein>
<dbReference type="AlphaFoldDB" id="A0A951Q6B9"/>
<feature type="active site" description="Charge relay system" evidence="10">
    <location>
        <position position="174"/>
    </location>
</feature>
<dbReference type="NCBIfam" id="TIGR02069">
    <property type="entry name" value="cyanophycinase"/>
    <property type="match status" value="1"/>
</dbReference>
<dbReference type="PIRSF" id="PIRSF032067">
    <property type="entry name" value="Cyanophycinase"/>
    <property type="match status" value="1"/>
</dbReference>
<keyword evidence="7 9" id="KW-0378">Hydrolase</keyword>
<sequence length="275" mass="29298">MGLDAAQGALVIIGGAEDRHEDRQILREFIGLAGGREAQVVVLTAATSEPEEAGETYIDVFGALGAANVQVVDTRDRADANQFKAIKAIGKATGIFFTGGNQARIVESIKHTLLDDAISKRYLEGVVIAGTSAGAAIMPERMIVRGESETSPRGDTVLLGPGMGFVRGMVLDQHFAQRGRLGRLLAALLLDPAVIGVGIDENTAIVIQGTEFRVLGEGSVTVVDDSSVTHSNLENITDRQPMSVFGVKLHILTEGCRFDLRLRQPIARNEGLLRS</sequence>